<dbReference type="CDD" id="cd00684">
    <property type="entry name" value="Terpene_cyclase_plant_C1"/>
    <property type="match status" value="1"/>
</dbReference>
<dbReference type="FunFam" id="1.10.600.10:FF:000007">
    <property type="entry name" value="Isoprene synthase, chloroplastic"/>
    <property type="match status" value="1"/>
</dbReference>
<dbReference type="Pfam" id="PF01397">
    <property type="entry name" value="Terpene_synth"/>
    <property type="match status" value="1"/>
</dbReference>
<dbReference type="InterPro" id="IPR034741">
    <property type="entry name" value="Terpene_cyclase-like_1_C"/>
</dbReference>
<evidence type="ECO:0000259" key="5">
    <source>
        <dbReference type="Pfam" id="PF01397"/>
    </source>
</evidence>
<keyword evidence="4" id="KW-0456">Lyase</keyword>
<dbReference type="SFLD" id="SFLDG01019">
    <property type="entry name" value="Terpene_Cyclase_Like_1_C_Termi"/>
    <property type="match status" value="1"/>
</dbReference>
<organism evidence="7">
    <name type="scientific">Tripterygium wilfordii</name>
    <name type="common">Thunder God vine</name>
    <dbReference type="NCBI Taxonomy" id="458696"/>
    <lineage>
        <taxon>Eukaryota</taxon>
        <taxon>Viridiplantae</taxon>
        <taxon>Streptophyta</taxon>
        <taxon>Embryophyta</taxon>
        <taxon>Tracheophyta</taxon>
        <taxon>Spermatophyta</taxon>
        <taxon>Magnoliopsida</taxon>
        <taxon>eudicotyledons</taxon>
        <taxon>Gunneridae</taxon>
        <taxon>Pentapetalae</taxon>
        <taxon>rosids</taxon>
        <taxon>fabids</taxon>
        <taxon>Celastrales</taxon>
        <taxon>Celastraceae</taxon>
        <taxon>Tripterygium</taxon>
    </lineage>
</organism>
<evidence type="ECO:0000313" key="7">
    <source>
        <dbReference type="EMBL" id="APD77393.1"/>
    </source>
</evidence>
<sequence>MAATTQSTEAPRRLANFAPAVWGHDDFASFASDQDSEYGSYTERVEELKVQVKDMLLSTNEIVEKVELIDLLGRLGISYHFESEIEDQLMQNLDIVKTKLVDDDNDYGLYAAALLFRVFRQHGYKISCDVFDKFKGDDGKLKMSLASDVEGMLSLYEASHLSMHGEDVLDEALGFSKTSLHSAVTQLNPHFANQVAHALQQPYQKGIPRIESRQYINFYEEDESRNEILLKLAKIDFNRVQLLHQQELSHVSRWYKDLQIASKFPYARDRIAEIYMWTVGSNFEPHYGRVRIFLTKSVTMISILDDTYDAYGTIEELRLLTDAIERWDIGAIDQLPDYMKVLYKMILNLYDEFENELKNEGRSSCVAYARDALREMVKAYHVEAEWCNKSYVPTFDEYMKNALITSCYHAIPAACFLGMGEIAGIKEFEWLKSIPKMVRASEMIGRLMDDIMSHKEEQKRGHVASSVECFMKQYGVSEEEVVEDFQNRVANAWKDINEECMRPTAVSLHLLMPILNLTRIIDVVYKNDDGYSNPVNLKEHVKSLFIEQIPMQD</sequence>
<dbReference type="InterPro" id="IPR008930">
    <property type="entry name" value="Terpenoid_cyclase/PrenylTrfase"/>
</dbReference>
<evidence type="ECO:0000256" key="1">
    <source>
        <dbReference type="ARBA" id="ARBA00001946"/>
    </source>
</evidence>
<dbReference type="GO" id="GO:0000287">
    <property type="term" value="F:magnesium ion binding"/>
    <property type="evidence" value="ECO:0007669"/>
    <property type="project" value="InterPro"/>
</dbReference>
<dbReference type="Gene3D" id="1.10.600.10">
    <property type="entry name" value="Farnesyl Diphosphate Synthase"/>
    <property type="match status" value="1"/>
</dbReference>
<dbReference type="GO" id="GO:0016102">
    <property type="term" value="P:diterpenoid biosynthetic process"/>
    <property type="evidence" value="ECO:0007669"/>
    <property type="project" value="InterPro"/>
</dbReference>
<keyword evidence="3" id="KW-0460">Magnesium</keyword>
<protein>
    <submittedName>
        <fullName evidence="7">Terpene synthase 12</fullName>
    </submittedName>
</protein>
<reference evidence="7" key="1">
    <citation type="journal article" date="2017" name="Plant J.">
        <title>The terpene synthase gene family in Tripterygium wilfordii harbors a labdane-type diterpene synthase among the monoterpene synthase TPS-b subfamily.</title>
        <authorList>
            <person name="Hansen N.L."/>
            <person name="Heskes A.M."/>
            <person name="Hamberger B."/>
            <person name="Olsen C.E."/>
            <person name="Hallstrom B.M."/>
            <person name="Andersen-Ranberg J."/>
            <person name="Hamberger B."/>
        </authorList>
    </citation>
    <scope>NUCLEOTIDE SEQUENCE</scope>
</reference>
<dbReference type="FunFam" id="1.50.10.130:FF:000001">
    <property type="entry name" value="Isoprene synthase, chloroplastic"/>
    <property type="match status" value="1"/>
</dbReference>
<dbReference type="Gene3D" id="1.50.10.130">
    <property type="entry name" value="Terpene synthase, N-terminal domain"/>
    <property type="match status" value="1"/>
</dbReference>
<comment type="cofactor">
    <cofactor evidence="1">
        <name>Mg(2+)</name>
        <dbReference type="ChEBI" id="CHEBI:18420"/>
    </cofactor>
</comment>
<dbReference type="SUPFAM" id="SSF48239">
    <property type="entry name" value="Terpenoid cyclases/Protein prenyltransferases"/>
    <property type="match status" value="1"/>
</dbReference>
<feature type="domain" description="Terpene synthase N-terminal" evidence="5">
    <location>
        <begin position="28"/>
        <end position="199"/>
    </location>
</feature>
<dbReference type="InterPro" id="IPR001906">
    <property type="entry name" value="Terpene_synth_N"/>
</dbReference>
<evidence type="ECO:0000256" key="3">
    <source>
        <dbReference type="ARBA" id="ARBA00022842"/>
    </source>
</evidence>
<dbReference type="InterPro" id="IPR005630">
    <property type="entry name" value="Terpene_synthase_metal-bd"/>
</dbReference>
<name>A0A1J0RHA2_TRIWF</name>
<dbReference type="EMBL" id="KY193788">
    <property type="protein sequence ID" value="APD77393.1"/>
    <property type="molecule type" value="mRNA"/>
</dbReference>
<dbReference type="InterPro" id="IPR050148">
    <property type="entry name" value="Terpene_synthase-like"/>
</dbReference>
<dbReference type="SMR" id="A0A1J0RHA2"/>
<evidence type="ECO:0000259" key="6">
    <source>
        <dbReference type="Pfam" id="PF03936"/>
    </source>
</evidence>
<feature type="domain" description="Terpene synthase metal-binding" evidence="6">
    <location>
        <begin position="256"/>
        <end position="495"/>
    </location>
</feature>
<dbReference type="InterPro" id="IPR008949">
    <property type="entry name" value="Isoprenoid_synthase_dom_sf"/>
</dbReference>
<keyword evidence="2" id="KW-0479">Metal-binding</keyword>
<dbReference type="SUPFAM" id="SSF48576">
    <property type="entry name" value="Terpenoid synthases"/>
    <property type="match status" value="1"/>
</dbReference>
<dbReference type="InterPro" id="IPR036965">
    <property type="entry name" value="Terpene_synth_N_sf"/>
</dbReference>
<gene>
    <name evidence="7" type="primary">TPS12</name>
</gene>
<dbReference type="PANTHER" id="PTHR31225">
    <property type="entry name" value="OS04G0344100 PROTEIN-RELATED"/>
    <property type="match status" value="1"/>
</dbReference>
<dbReference type="InterPro" id="IPR044814">
    <property type="entry name" value="Terpene_cyclase_plant_C1"/>
</dbReference>
<proteinExistence type="evidence at transcript level"/>
<evidence type="ECO:0000256" key="2">
    <source>
        <dbReference type="ARBA" id="ARBA00022723"/>
    </source>
</evidence>
<dbReference type="Pfam" id="PF03936">
    <property type="entry name" value="Terpene_synth_C"/>
    <property type="match status" value="1"/>
</dbReference>
<dbReference type="PANTHER" id="PTHR31225:SF93">
    <property type="entry name" value="ALPHA-HUMULENE_(-)-(E)-BETA-CARYOPHYLLENE SYNTHASE"/>
    <property type="match status" value="1"/>
</dbReference>
<dbReference type="SFLD" id="SFLDS00005">
    <property type="entry name" value="Isoprenoid_Synthase_Type_I"/>
    <property type="match status" value="1"/>
</dbReference>
<dbReference type="AlphaFoldDB" id="A0A1J0RHA2"/>
<dbReference type="GO" id="GO:0010333">
    <property type="term" value="F:terpene synthase activity"/>
    <property type="evidence" value="ECO:0007669"/>
    <property type="project" value="InterPro"/>
</dbReference>
<evidence type="ECO:0000256" key="4">
    <source>
        <dbReference type="ARBA" id="ARBA00023239"/>
    </source>
</evidence>
<accession>A0A1J0RHA2</accession>